<keyword evidence="1" id="KW-0436">Ligase</keyword>
<organism evidence="1 2">
    <name type="scientific">Paramarasmius palmivorus</name>
    <dbReference type="NCBI Taxonomy" id="297713"/>
    <lineage>
        <taxon>Eukaryota</taxon>
        <taxon>Fungi</taxon>
        <taxon>Dikarya</taxon>
        <taxon>Basidiomycota</taxon>
        <taxon>Agaricomycotina</taxon>
        <taxon>Agaricomycetes</taxon>
        <taxon>Agaricomycetidae</taxon>
        <taxon>Agaricales</taxon>
        <taxon>Marasmiineae</taxon>
        <taxon>Marasmiaceae</taxon>
        <taxon>Paramarasmius</taxon>
    </lineage>
</organism>
<feature type="non-terminal residue" evidence="1">
    <location>
        <position position="495"/>
    </location>
</feature>
<dbReference type="AlphaFoldDB" id="A0AAW0AV99"/>
<reference evidence="1 2" key="1">
    <citation type="submission" date="2024-01" db="EMBL/GenBank/DDBJ databases">
        <title>A draft genome for a cacao thread blight-causing isolate of Paramarasmius palmivorus.</title>
        <authorList>
            <person name="Baruah I.K."/>
            <person name="Bukari Y."/>
            <person name="Amoako-Attah I."/>
            <person name="Meinhardt L.W."/>
            <person name="Bailey B.A."/>
            <person name="Cohen S.P."/>
        </authorList>
    </citation>
    <scope>NUCLEOTIDE SEQUENCE [LARGE SCALE GENOMIC DNA]</scope>
    <source>
        <strain evidence="1 2">GH-12</strain>
    </source>
</reference>
<sequence>MPSSIPAAQLYRERLYTLRHGHGLWVPEPSRGGLPPECADEGICIGDVGFLTDSGGFIRIFNVCQSENYPLNHHNGVPPGFKPLNWNRHNIEEINSFLVKGAPVHSVGVDRWGVDVSGMLKPPGVEVGAGMGYAVSFAEAKGAVLVPRTGASRMNCLERARFMDYAKENGASWYKFINGDQGWGLVNGSLHLVTGVDQSAAWEIVVVDGMSTDKSCSLEFNTGGIADGHVKLYQSSFSPMSVTSRCSPDDKNELKNQTLFIRGICVSIQKPWFLRKAVSVRVSDSTQSHSYLTSSWIPFGETGNTQVEGNRLAGVSGSFERAVQHTSKSIAEQVNDSSMAAEVSLPRTHDGPESSVTPGVDWFEIIEEGERTEGVHGTVQLRNDMAEQVNHPLMAVNEALLEACEDLEVAATHDDDWIGIIDEQEPKMPDTQTLIKKLFDMWQIDVQSSARAVGAAAMPVERPSSSHLEEKLTPSQLNRAFLIDPSKTSTPESQS</sequence>
<protein>
    <submittedName>
        <fullName evidence="1">SCF ubiquitin ligase complex subunit cdc4</fullName>
    </submittedName>
</protein>
<evidence type="ECO:0000313" key="2">
    <source>
        <dbReference type="Proteomes" id="UP001383192"/>
    </source>
</evidence>
<dbReference type="GO" id="GO:0016874">
    <property type="term" value="F:ligase activity"/>
    <property type="evidence" value="ECO:0007669"/>
    <property type="project" value="UniProtKB-KW"/>
</dbReference>
<accession>A0AAW0AV99</accession>
<dbReference type="EMBL" id="JAYKXP010000288">
    <property type="protein sequence ID" value="KAK7016386.1"/>
    <property type="molecule type" value="Genomic_DNA"/>
</dbReference>
<name>A0AAW0AV99_9AGAR</name>
<gene>
    <name evidence="1" type="primary">CDC4_7</name>
    <name evidence="1" type="ORF">VNI00_018929</name>
</gene>
<keyword evidence="2" id="KW-1185">Reference proteome</keyword>
<dbReference type="Proteomes" id="UP001383192">
    <property type="component" value="Unassembled WGS sequence"/>
</dbReference>
<comment type="caution">
    <text evidence="1">The sequence shown here is derived from an EMBL/GenBank/DDBJ whole genome shotgun (WGS) entry which is preliminary data.</text>
</comment>
<evidence type="ECO:0000313" key="1">
    <source>
        <dbReference type="EMBL" id="KAK7016386.1"/>
    </source>
</evidence>
<proteinExistence type="predicted"/>